<dbReference type="PRINTS" id="PR00738">
    <property type="entry name" value="GLHYDRLASE20"/>
</dbReference>
<dbReference type="Proteomes" id="UP000318571">
    <property type="component" value="Chromosome 7"/>
</dbReference>
<evidence type="ECO:0000313" key="12">
    <source>
        <dbReference type="Proteomes" id="UP000318571"/>
    </source>
</evidence>
<keyword evidence="3" id="KW-0732">Signal</keyword>
<feature type="domain" description="Beta-hexosaminidase eukaryotic type N-terminal" evidence="10">
    <location>
        <begin position="9"/>
        <end position="138"/>
    </location>
</feature>
<evidence type="ECO:0000259" key="9">
    <source>
        <dbReference type="Pfam" id="PF00728"/>
    </source>
</evidence>
<dbReference type="InterPro" id="IPR029019">
    <property type="entry name" value="HEX_eukaryotic_N"/>
</dbReference>
<comment type="similarity">
    <text evidence="2 7">Belongs to the glycosyl hydrolase 20 family.</text>
</comment>
<reference evidence="11 12" key="1">
    <citation type="journal article" date="2018" name="Nat. Ecol. Evol.">
        <title>Genomic signatures of mitonuclear coevolution across populations of Tigriopus californicus.</title>
        <authorList>
            <person name="Barreto F.S."/>
            <person name="Watson E.T."/>
            <person name="Lima T.G."/>
            <person name="Willett C.S."/>
            <person name="Edmands S."/>
            <person name="Li W."/>
            <person name="Burton R.S."/>
        </authorList>
    </citation>
    <scope>NUCLEOTIDE SEQUENCE [LARGE SCALE GENOMIC DNA]</scope>
    <source>
        <strain evidence="11 12">San Diego</strain>
    </source>
</reference>
<dbReference type="Gene3D" id="3.30.379.10">
    <property type="entry name" value="Chitobiase/beta-hexosaminidase domain 2-like"/>
    <property type="match status" value="1"/>
</dbReference>
<protein>
    <recommendedName>
        <fullName evidence="7">Beta-hexosaminidase</fullName>
        <ecNumber evidence="7">3.2.1.52</ecNumber>
    </recommendedName>
</protein>
<organism evidence="11 12">
    <name type="scientific">Tigriopus californicus</name>
    <name type="common">Marine copepod</name>
    <dbReference type="NCBI Taxonomy" id="6832"/>
    <lineage>
        <taxon>Eukaryota</taxon>
        <taxon>Metazoa</taxon>
        <taxon>Ecdysozoa</taxon>
        <taxon>Arthropoda</taxon>
        <taxon>Crustacea</taxon>
        <taxon>Multicrustacea</taxon>
        <taxon>Hexanauplia</taxon>
        <taxon>Copepoda</taxon>
        <taxon>Harpacticoida</taxon>
        <taxon>Harpacticidae</taxon>
        <taxon>Tigriopus</taxon>
    </lineage>
</organism>
<proteinExistence type="inferred from homology"/>
<dbReference type="GO" id="GO:0030203">
    <property type="term" value="P:glycosaminoglycan metabolic process"/>
    <property type="evidence" value="ECO:0007669"/>
    <property type="project" value="TreeGrafter"/>
</dbReference>
<evidence type="ECO:0000256" key="1">
    <source>
        <dbReference type="ARBA" id="ARBA00001231"/>
    </source>
</evidence>
<dbReference type="GO" id="GO:0016231">
    <property type="term" value="F:beta-N-acetylglucosaminidase activity"/>
    <property type="evidence" value="ECO:0007669"/>
    <property type="project" value="TreeGrafter"/>
</dbReference>
<keyword evidence="12" id="KW-1185">Reference proteome</keyword>
<dbReference type="SUPFAM" id="SSF55545">
    <property type="entry name" value="beta-N-acetylhexosaminidase-like domain"/>
    <property type="match status" value="1"/>
</dbReference>
<evidence type="ECO:0000256" key="7">
    <source>
        <dbReference type="PIRNR" id="PIRNR001093"/>
    </source>
</evidence>
<dbReference type="Gene3D" id="3.20.20.80">
    <property type="entry name" value="Glycosidases"/>
    <property type="match status" value="1"/>
</dbReference>
<evidence type="ECO:0000256" key="8">
    <source>
        <dbReference type="PIRSR" id="PIRSR001093-1"/>
    </source>
</evidence>
<dbReference type="OMA" id="YSWVPKL"/>
<dbReference type="PANTHER" id="PTHR22600">
    <property type="entry name" value="BETA-HEXOSAMINIDASE"/>
    <property type="match status" value="1"/>
</dbReference>
<dbReference type="InterPro" id="IPR025705">
    <property type="entry name" value="Beta_hexosaminidase_sua/sub"/>
</dbReference>
<dbReference type="FunFam" id="3.20.20.80:FF:000063">
    <property type="entry name" value="Beta-hexosaminidase"/>
    <property type="match status" value="1"/>
</dbReference>
<feature type="domain" description="Glycoside hydrolase family 20 catalytic" evidence="9">
    <location>
        <begin position="162"/>
        <end position="515"/>
    </location>
</feature>
<comment type="catalytic activity">
    <reaction evidence="1 7">
        <text>Hydrolysis of terminal non-reducing N-acetyl-D-hexosamine residues in N-acetyl-beta-D-hexosaminides.</text>
        <dbReference type="EC" id="3.2.1.52"/>
    </reaction>
</comment>
<dbReference type="EC" id="3.2.1.52" evidence="7"/>
<evidence type="ECO:0000256" key="6">
    <source>
        <dbReference type="ARBA" id="ARBA00023295"/>
    </source>
</evidence>
<dbReference type="PANTHER" id="PTHR22600:SF26">
    <property type="entry name" value="BETA-N-ACETYLHEXOSAMINIDASE"/>
    <property type="match status" value="1"/>
</dbReference>
<dbReference type="STRING" id="6832.A0A553P210"/>
<sequence>MTCSDVGTLWPLPTNLEYLSKALVTFDQVEDISIATCDCDAITEGLVNTFFNDVFLGYLKAMRATDPDIPTGPFTQDTFQVEITILVENPQESLTLRTDESYSLSIISDDLNSKKLSVGIRASTYFGARHAMETLSQLISWNNQKNTFQIHDQVLITDAPYFPHRGISVDTARQFIPIQYLKKVIDGMSFNKLNTFHWHLSDSQSFPVELPSFPQLAQYGAYYENEVYSAEDILDLVEYAMLRGIRLVPELDGPRHAANGWQFGEIEGLGTLAFCINDDELRCRGGVCGLLNPINPNLYIVLEGIFRDLRHLIPSDQFHLGADEVVFHCWNKSMEIQNWMFDQGMSGTKDDFYALWHLYQTNTLETLIRANDGQRIKATVWTSSLTQRDNFDQVLPVEDYIIQIWTNHDEPTLPNLIGQGYEVILSHEDVYYLGCGQGSWGDKAPAHCDPFKQWRDIYDFDPLDNYLAFEGSEIDRSDQILGAELGMWMEQTYGPTLEAQIFPRSAAFAERMWTKPNLNWTQAEIRFIHQRQRIVERGVIAESVQMYWCHQNEGRCRVFGDPSVPEP</sequence>
<dbReference type="SUPFAM" id="SSF51445">
    <property type="entry name" value="(Trans)glycosidases"/>
    <property type="match status" value="1"/>
</dbReference>
<evidence type="ECO:0000313" key="11">
    <source>
        <dbReference type="EMBL" id="TRY71719.1"/>
    </source>
</evidence>
<evidence type="ECO:0000256" key="5">
    <source>
        <dbReference type="ARBA" id="ARBA00023180"/>
    </source>
</evidence>
<evidence type="ECO:0000256" key="4">
    <source>
        <dbReference type="ARBA" id="ARBA00022801"/>
    </source>
</evidence>
<keyword evidence="5" id="KW-0325">Glycoprotein</keyword>
<keyword evidence="6 7" id="KW-0326">Glycosidase</keyword>
<dbReference type="EMBL" id="VCGU01000008">
    <property type="protein sequence ID" value="TRY71719.1"/>
    <property type="molecule type" value="Genomic_DNA"/>
</dbReference>
<dbReference type="Pfam" id="PF14845">
    <property type="entry name" value="Glycohydro_20b2"/>
    <property type="match status" value="1"/>
</dbReference>
<evidence type="ECO:0000256" key="2">
    <source>
        <dbReference type="ARBA" id="ARBA00006285"/>
    </source>
</evidence>
<dbReference type="InterPro" id="IPR017853">
    <property type="entry name" value="GH"/>
</dbReference>
<dbReference type="GO" id="GO:0005886">
    <property type="term" value="C:plasma membrane"/>
    <property type="evidence" value="ECO:0007669"/>
    <property type="project" value="TreeGrafter"/>
</dbReference>
<dbReference type="AlphaFoldDB" id="A0A553P210"/>
<dbReference type="InterPro" id="IPR015883">
    <property type="entry name" value="Glyco_hydro_20_cat"/>
</dbReference>
<dbReference type="Pfam" id="PF00728">
    <property type="entry name" value="Glyco_hydro_20"/>
    <property type="match status" value="1"/>
</dbReference>
<dbReference type="PIRSF" id="PIRSF001093">
    <property type="entry name" value="B-hxosamndse_ab_euk"/>
    <property type="match status" value="1"/>
</dbReference>
<dbReference type="GO" id="GO:0005975">
    <property type="term" value="P:carbohydrate metabolic process"/>
    <property type="evidence" value="ECO:0007669"/>
    <property type="project" value="InterPro"/>
</dbReference>
<evidence type="ECO:0000259" key="10">
    <source>
        <dbReference type="Pfam" id="PF14845"/>
    </source>
</evidence>
<keyword evidence="4 7" id="KW-0378">Hydrolase</keyword>
<gene>
    <name evidence="11" type="ORF">TCAL_00287</name>
</gene>
<feature type="active site" description="Proton donor" evidence="8">
    <location>
        <position position="324"/>
    </location>
</feature>
<dbReference type="InterPro" id="IPR029018">
    <property type="entry name" value="Hex-like_dom2"/>
</dbReference>
<name>A0A553P210_TIGCA</name>
<comment type="caution">
    <text evidence="11">The sequence shown here is derived from an EMBL/GenBank/DDBJ whole genome shotgun (WGS) entry which is preliminary data.</text>
</comment>
<accession>A0A553P210</accession>
<evidence type="ECO:0000256" key="3">
    <source>
        <dbReference type="ARBA" id="ARBA00022729"/>
    </source>
</evidence>